<gene>
    <name evidence="1" type="ORF">ENT99_03445</name>
    <name evidence="2" type="ORF">ENU64_02960</name>
</gene>
<dbReference type="InterPro" id="IPR019300">
    <property type="entry name" value="CooT"/>
</dbReference>
<evidence type="ECO:0000313" key="2">
    <source>
        <dbReference type="EMBL" id="HGT98374.1"/>
    </source>
</evidence>
<organism evidence="2">
    <name type="scientific">Ignisphaera aggregans</name>
    <dbReference type="NCBI Taxonomy" id="334771"/>
    <lineage>
        <taxon>Archaea</taxon>
        <taxon>Thermoproteota</taxon>
        <taxon>Thermoprotei</taxon>
        <taxon>Desulfurococcales</taxon>
        <taxon>Desulfurococcaceae</taxon>
        <taxon>Ignisphaera</taxon>
    </lineage>
</organism>
<protein>
    <submittedName>
        <fullName evidence="2">CooT family nickel-binding protein</fullName>
    </submittedName>
</protein>
<accession>A0A7J3MXV5</accession>
<dbReference type="EMBL" id="DTAU01000061">
    <property type="protein sequence ID" value="HFQ78742.1"/>
    <property type="molecule type" value="Genomic_DNA"/>
</dbReference>
<sequence>MCESKIYMREGEYYELIVENAVSLTPKEGGFIVIDISGKRYELDNVSIDYIDFLNHKVILKKNK</sequence>
<reference evidence="2" key="1">
    <citation type="journal article" date="2020" name="mSystems">
        <title>Genome- and Community-Level Interaction Insights into Carbon Utilization and Element Cycling Functions of Hydrothermarchaeota in Hydrothermal Sediment.</title>
        <authorList>
            <person name="Zhou Z."/>
            <person name="Liu Y."/>
            <person name="Xu W."/>
            <person name="Pan J."/>
            <person name="Luo Z.H."/>
            <person name="Li M."/>
        </authorList>
    </citation>
    <scope>NUCLEOTIDE SEQUENCE [LARGE SCALE GENOMIC DNA]</scope>
    <source>
        <strain evidence="1">SpSt-629</strain>
        <strain evidence="2">SpSt-688</strain>
    </source>
</reference>
<proteinExistence type="predicted"/>
<comment type="caution">
    <text evidence="2">The sequence shown here is derived from an EMBL/GenBank/DDBJ whole genome shotgun (WGS) entry which is preliminary data.</text>
</comment>
<dbReference type="EMBL" id="DTDH01000085">
    <property type="protein sequence ID" value="HGT98374.1"/>
    <property type="molecule type" value="Genomic_DNA"/>
</dbReference>
<evidence type="ECO:0000313" key="1">
    <source>
        <dbReference type="EMBL" id="HFQ78742.1"/>
    </source>
</evidence>
<name>A0A7J3MXV5_9CREN</name>
<dbReference type="Pfam" id="PF10133">
    <property type="entry name" value="CooT"/>
    <property type="match status" value="1"/>
</dbReference>
<dbReference type="AlphaFoldDB" id="A0A7J3MXV5"/>